<keyword evidence="4 9" id="KW-0732">Signal</keyword>
<evidence type="ECO:0000259" key="10">
    <source>
        <dbReference type="Pfam" id="PF17801"/>
    </source>
</evidence>
<dbReference type="Gene3D" id="3.20.20.70">
    <property type="entry name" value="Aldolase class I"/>
    <property type="match status" value="1"/>
</dbReference>
<dbReference type="Gene3D" id="2.60.40.1180">
    <property type="entry name" value="Golgi alpha-mannosidase II"/>
    <property type="match status" value="1"/>
</dbReference>
<dbReference type="STRING" id="478820.A0A196S714"/>
<evidence type="ECO:0000256" key="8">
    <source>
        <dbReference type="RuleBase" id="RU361168"/>
    </source>
</evidence>
<organism evidence="11 12">
    <name type="scientific">Blastocystis sp. subtype 1 (strain ATCC 50177 / NandII)</name>
    <dbReference type="NCBI Taxonomy" id="478820"/>
    <lineage>
        <taxon>Eukaryota</taxon>
        <taxon>Sar</taxon>
        <taxon>Stramenopiles</taxon>
        <taxon>Bigyra</taxon>
        <taxon>Opalozoa</taxon>
        <taxon>Opalinata</taxon>
        <taxon>Blastocystidae</taxon>
        <taxon>Blastocystis</taxon>
    </lineage>
</organism>
<comment type="similarity">
    <text evidence="2 8">Belongs to the glycosyl hydrolase 27 family.</text>
</comment>
<evidence type="ECO:0000256" key="5">
    <source>
        <dbReference type="ARBA" id="ARBA00022801"/>
    </source>
</evidence>
<dbReference type="CDD" id="cd14792">
    <property type="entry name" value="GH27"/>
    <property type="match status" value="1"/>
</dbReference>
<keyword evidence="7 8" id="KW-0326">Glycosidase</keyword>
<protein>
    <recommendedName>
        <fullName evidence="3 8">Alpha-galactosidase</fullName>
        <ecNumber evidence="3 8">3.2.1.22</ecNumber>
    </recommendedName>
    <alternativeName>
        <fullName evidence="8">Melibiase</fullName>
    </alternativeName>
</protein>
<keyword evidence="5 8" id="KW-0378">Hydrolase</keyword>
<dbReference type="SUPFAM" id="SSF51011">
    <property type="entry name" value="Glycosyl hydrolase domain"/>
    <property type="match status" value="1"/>
</dbReference>
<dbReference type="Pfam" id="PF16499">
    <property type="entry name" value="Melibiase_2"/>
    <property type="match status" value="1"/>
</dbReference>
<dbReference type="InterPro" id="IPR013785">
    <property type="entry name" value="Aldolase_TIM"/>
</dbReference>
<evidence type="ECO:0000256" key="4">
    <source>
        <dbReference type="ARBA" id="ARBA00022729"/>
    </source>
</evidence>
<dbReference type="AlphaFoldDB" id="A0A196S714"/>
<dbReference type="OrthoDB" id="5795902at2759"/>
<sequence length="392" mass="43608">MRGLLLFICFAIAVCVDNGLGLKPQMGFNTWNRFTCNINETLVRDTTDAIVASGLLDLGYTYLNIDDCWQVSRDGNGKIVEDPKAFPSGMKALVDYVHSKGLMFGLYSDAGFYTCAGRPGSLGYEEIDAKTYAEWEVDYLKYDNCNDDKTPPEHRYPVMAKALQNSGRSIFFSMCEWGVNTPSDWARSVGNSWRTTYDILDNYPRMMSLAQENEKLWRRAGPGGWNDPDMLEVGNGGMTFEEYKTHFSLWCLMKAPLLIGCDLTSASAETFEILKNTEAIAVNQDGLGVQGHRVWSDKGGNKEVDGDVPEGDFEVWAGPLMSGQVAVILLNKSDKPADITASFQDCGLRPNDKVEVRDLWTHKDIGSFTTTYTGKSIPSHGVQFLICTPVFE</sequence>
<dbReference type="PROSITE" id="PS00512">
    <property type="entry name" value="ALPHA_GALACTOSIDASE"/>
    <property type="match status" value="1"/>
</dbReference>
<dbReference type="EC" id="3.2.1.22" evidence="3 8"/>
<dbReference type="FunFam" id="2.60.40.1180:FF:000008">
    <property type="entry name" value="Alpha-galactosidase"/>
    <property type="match status" value="1"/>
</dbReference>
<dbReference type="InterPro" id="IPR013780">
    <property type="entry name" value="Glyco_hydro_b"/>
</dbReference>
<accession>A0A196S714</accession>
<dbReference type="PANTHER" id="PTHR11452:SF75">
    <property type="entry name" value="ALPHA-GALACTOSIDASE MEL1"/>
    <property type="match status" value="1"/>
</dbReference>
<evidence type="ECO:0000256" key="7">
    <source>
        <dbReference type="ARBA" id="ARBA00023295"/>
    </source>
</evidence>
<dbReference type="Proteomes" id="UP000078348">
    <property type="component" value="Unassembled WGS sequence"/>
</dbReference>
<comment type="caution">
    <text evidence="11">The sequence shown here is derived from an EMBL/GenBank/DDBJ whole genome shotgun (WGS) entry which is preliminary data.</text>
</comment>
<evidence type="ECO:0000256" key="6">
    <source>
        <dbReference type="ARBA" id="ARBA00023157"/>
    </source>
</evidence>
<dbReference type="InterPro" id="IPR002241">
    <property type="entry name" value="Glyco_hydro_27"/>
</dbReference>
<dbReference type="EMBL" id="LXWW01000508">
    <property type="protein sequence ID" value="OAO12845.1"/>
    <property type="molecule type" value="Genomic_DNA"/>
</dbReference>
<keyword evidence="12" id="KW-1185">Reference proteome</keyword>
<reference evidence="11 12" key="1">
    <citation type="submission" date="2016-05" db="EMBL/GenBank/DDBJ databases">
        <title>Nuclear genome of Blastocystis sp. subtype 1 NandII.</title>
        <authorList>
            <person name="Gentekaki E."/>
            <person name="Curtis B."/>
            <person name="Stairs C."/>
            <person name="Eme L."/>
            <person name="Herman E."/>
            <person name="Klimes V."/>
            <person name="Arias M.C."/>
            <person name="Elias M."/>
            <person name="Hilliou F."/>
            <person name="Klute M."/>
            <person name="Malik S.-B."/>
            <person name="Pightling A."/>
            <person name="Rachubinski R."/>
            <person name="Salas D."/>
            <person name="Schlacht A."/>
            <person name="Suga H."/>
            <person name="Archibald J."/>
            <person name="Ball S.G."/>
            <person name="Clark G."/>
            <person name="Dacks J."/>
            <person name="Van Der Giezen M."/>
            <person name="Tsaousis A."/>
            <person name="Roger A."/>
        </authorList>
    </citation>
    <scope>NUCLEOTIDE SEQUENCE [LARGE SCALE GENOMIC DNA]</scope>
    <source>
        <strain evidence="12">ATCC 50177 / NandII</strain>
    </source>
</reference>
<dbReference type="Pfam" id="PF17801">
    <property type="entry name" value="Melibiase_C"/>
    <property type="match status" value="1"/>
</dbReference>
<evidence type="ECO:0000256" key="3">
    <source>
        <dbReference type="ARBA" id="ARBA00012755"/>
    </source>
</evidence>
<gene>
    <name evidence="11" type="ORF">AV274_5495</name>
</gene>
<dbReference type="GO" id="GO:0005975">
    <property type="term" value="P:carbohydrate metabolic process"/>
    <property type="evidence" value="ECO:0007669"/>
    <property type="project" value="InterPro"/>
</dbReference>
<dbReference type="PRINTS" id="PR00740">
    <property type="entry name" value="GLHYDRLASE27"/>
</dbReference>
<evidence type="ECO:0000256" key="2">
    <source>
        <dbReference type="ARBA" id="ARBA00009743"/>
    </source>
</evidence>
<feature type="signal peptide" evidence="9">
    <location>
        <begin position="1"/>
        <end position="21"/>
    </location>
</feature>
<evidence type="ECO:0000313" key="11">
    <source>
        <dbReference type="EMBL" id="OAO12845.1"/>
    </source>
</evidence>
<dbReference type="InterPro" id="IPR017853">
    <property type="entry name" value="GH"/>
</dbReference>
<keyword evidence="6 8" id="KW-1015">Disulfide bond</keyword>
<feature type="domain" description="Alpha galactosidase C-terminal" evidence="10">
    <location>
        <begin position="310"/>
        <end position="385"/>
    </location>
</feature>
<dbReference type="PANTHER" id="PTHR11452">
    <property type="entry name" value="ALPHA-GALACTOSIDASE/ALPHA-N-ACETYLGALACTOSAMINIDASE"/>
    <property type="match status" value="1"/>
</dbReference>
<evidence type="ECO:0000256" key="9">
    <source>
        <dbReference type="SAM" id="SignalP"/>
    </source>
</evidence>
<comment type="catalytic activity">
    <reaction evidence="1 8">
        <text>Hydrolysis of terminal, non-reducing alpha-D-galactose residues in alpha-D-galactosides, including galactose oligosaccharides, galactomannans and galactolipids.</text>
        <dbReference type="EC" id="3.2.1.22"/>
    </reaction>
</comment>
<evidence type="ECO:0000256" key="1">
    <source>
        <dbReference type="ARBA" id="ARBA00001255"/>
    </source>
</evidence>
<dbReference type="InterPro" id="IPR041233">
    <property type="entry name" value="Melibiase_C"/>
</dbReference>
<dbReference type="SUPFAM" id="SSF51445">
    <property type="entry name" value="(Trans)glycosidases"/>
    <property type="match status" value="1"/>
</dbReference>
<dbReference type="InterPro" id="IPR000111">
    <property type="entry name" value="Glyco_hydro_27/36_CS"/>
</dbReference>
<evidence type="ECO:0000313" key="12">
    <source>
        <dbReference type="Proteomes" id="UP000078348"/>
    </source>
</evidence>
<feature type="chain" id="PRO_5008274435" description="Alpha-galactosidase" evidence="9">
    <location>
        <begin position="22"/>
        <end position="392"/>
    </location>
</feature>
<dbReference type="FunFam" id="3.20.20.70:FF:000093">
    <property type="entry name" value="Alpha-galactosidase"/>
    <property type="match status" value="1"/>
</dbReference>
<name>A0A196S714_BLAHN</name>
<proteinExistence type="inferred from homology"/>
<dbReference type="GO" id="GO:0004557">
    <property type="term" value="F:alpha-galactosidase activity"/>
    <property type="evidence" value="ECO:0007669"/>
    <property type="project" value="UniProtKB-EC"/>
</dbReference>